<dbReference type="OrthoDB" id="9933707at2"/>
<feature type="transmembrane region" description="Helical" evidence="1">
    <location>
        <begin position="134"/>
        <end position="152"/>
    </location>
</feature>
<feature type="transmembrane region" description="Helical" evidence="1">
    <location>
        <begin position="50"/>
        <end position="71"/>
    </location>
</feature>
<evidence type="ECO:0000313" key="5">
    <source>
        <dbReference type="Proteomes" id="UP000254100"/>
    </source>
</evidence>
<dbReference type="Proteomes" id="UP000032366">
    <property type="component" value="Unassembled WGS sequence"/>
</dbReference>
<dbReference type="STRING" id="569857.TP70_05505"/>
<keyword evidence="1" id="KW-1133">Transmembrane helix</keyword>
<accession>A0A0D6XSW7</accession>
<dbReference type="EMBL" id="UHDT01000001">
    <property type="protein sequence ID" value="SUM58496.1"/>
    <property type="molecule type" value="Genomic_DNA"/>
</dbReference>
<dbReference type="AlphaFoldDB" id="A0A0D6XSW7"/>
<sequence>MLFLKSQFLKMKRTSIVPIMVALPIVTVALFSCLGFLANQTDTQIFRITALQLFLEIVLPFAITLIIGLMFRIERRHHAFQNSLIYFKSLKTYYVLHFLFYVFIAIVMLLIAYVTYVACSLIFMQNVDFNALPLLPVLIVTSLPVISFVYMLNHLFQGFVLPAVISFLLTIGNFFVGIIGTYVSHLYFYSFLVFTLYNGYNKIVLMVISIILSVLFLVIGYVKFSKSMEKGQL</sequence>
<keyword evidence="4" id="KW-1185">Reference proteome</keyword>
<evidence type="ECO:0000313" key="4">
    <source>
        <dbReference type="Proteomes" id="UP000032366"/>
    </source>
</evidence>
<reference evidence="2 4" key="1">
    <citation type="submission" date="2015-01" db="EMBL/GenBank/DDBJ databases">
        <authorList>
            <person name="Guo J."/>
        </authorList>
    </citation>
    <scope>NUCLEOTIDE SEQUENCE [LARGE SCALE GENOMIC DNA]</scope>
    <source>
        <strain evidence="2 4">DSM 22147</strain>
    </source>
</reference>
<proteinExistence type="predicted"/>
<dbReference type="Pfam" id="PF12730">
    <property type="entry name" value="ABC2_membrane_4"/>
    <property type="match status" value="1"/>
</dbReference>
<evidence type="ECO:0000256" key="1">
    <source>
        <dbReference type="SAM" id="Phobius"/>
    </source>
</evidence>
<evidence type="ECO:0000313" key="2">
    <source>
        <dbReference type="EMBL" id="KIX90933.1"/>
    </source>
</evidence>
<feature type="transmembrane region" description="Helical" evidence="1">
    <location>
        <begin position="203"/>
        <end position="222"/>
    </location>
</feature>
<feature type="transmembrane region" description="Helical" evidence="1">
    <location>
        <begin position="92"/>
        <end position="114"/>
    </location>
</feature>
<feature type="transmembrane region" description="Helical" evidence="1">
    <location>
        <begin position="159"/>
        <end position="183"/>
    </location>
</feature>
<gene>
    <name evidence="3" type="ORF">NCTC13832_02246</name>
    <name evidence="2" type="ORF">TP70_05505</name>
</gene>
<dbReference type="PROSITE" id="PS51257">
    <property type="entry name" value="PROKAR_LIPOPROTEIN"/>
    <property type="match status" value="1"/>
</dbReference>
<keyword evidence="1" id="KW-0472">Membrane</keyword>
<reference evidence="3 5" key="2">
    <citation type="submission" date="2018-06" db="EMBL/GenBank/DDBJ databases">
        <authorList>
            <consortium name="Pathogen Informatics"/>
            <person name="Doyle S."/>
        </authorList>
    </citation>
    <scope>NUCLEOTIDE SEQUENCE [LARGE SCALE GENOMIC DNA]</scope>
    <source>
        <strain evidence="3 5">NCTC13832</strain>
    </source>
</reference>
<dbReference type="EMBL" id="JXWY01000033">
    <property type="protein sequence ID" value="KIX90933.1"/>
    <property type="molecule type" value="Genomic_DNA"/>
</dbReference>
<keyword evidence="1" id="KW-0812">Transmembrane</keyword>
<protein>
    <submittedName>
        <fullName evidence="3">Uncharacterized protein conserved in bacteria</fullName>
    </submittedName>
</protein>
<name>A0A0D6XSW7_9STAP</name>
<dbReference type="Proteomes" id="UP000254100">
    <property type="component" value="Unassembled WGS sequence"/>
</dbReference>
<evidence type="ECO:0000313" key="3">
    <source>
        <dbReference type="EMBL" id="SUM58496.1"/>
    </source>
</evidence>
<organism evidence="3 5">
    <name type="scientific">Staphylococcus microti</name>
    <dbReference type="NCBI Taxonomy" id="569857"/>
    <lineage>
        <taxon>Bacteria</taxon>
        <taxon>Bacillati</taxon>
        <taxon>Bacillota</taxon>
        <taxon>Bacilli</taxon>
        <taxon>Bacillales</taxon>
        <taxon>Staphylococcaceae</taxon>
        <taxon>Staphylococcus</taxon>
    </lineage>
</organism>
<dbReference type="RefSeq" id="WP_044360171.1">
    <property type="nucleotide sequence ID" value="NZ_JXWY01000033.1"/>
</dbReference>
<feature type="transmembrane region" description="Helical" evidence="1">
    <location>
        <begin position="16"/>
        <end position="38"/>
    </location>
</feature>